<evidence type="ECO:0000313" key="1">
    <source>
        <dbReference type="EMBL" id="KKL26700.1"/>
    </source>
</evidence>
<dbReference type="EMBL" id="LAZR01035740">
    <property type="protein sequence ID" value="KKL26700.1"/>
    <property type="molecule type" value="Genomic_DNA"/>
</dbReference>
<gene>
    <name evidence="1" type="ORF">LCGC14_2392660</name>
</gene>
<reference evidence="1" key="1">
    <citation type="journal article" date="2015" name="Nature">
        <title>Complex archaea that bridge the gap between prokaryotes and eukaryotes.</title>
        <authorList>
            <person name="Spang A."/>
            <person name="Saw J.H."/>
            <person name="Jorgensen S.L."/>
            <person name="Zaremba-Niedzwiedzka K."/>
            <person name="Martijn J."/>
            <person name="Lind A.E."/>
            <person name="van Eijk R."/>
            <person name="Schleper C."/>
            <person name="Guy L."/>
            <person name="Ettema T.J."/>
        </authorList>
    </citation>
    <scope>NUCLEOTIDE SEQUENCE</scope>
</reference>
<name>A0A0F9BXR9_9ZZZZ</name>
<protein>
    <submittedName>
        <fullName evidence="1">Uncharacterized protein</fullName>
    </submittedName>
</protein>
<proteinExistence type="predicted"/>
<organism evidence="1">
    <name type="scientific">marine sediment metagenome</name>
    <dbReference type="NCBI Taxonomy" id="412755"/>
    <lineage>
        <taxon>unclassified sequences</taxon>
        <taxon>metagenomes</taxon>
        <taxon>ecological metagenomes</taxon>
    </lineage>
</organism>
<accession>A0A0F9BXR9</accession>
<comment type="caution">
    <text evidence="1">The sequence shown here is derived from an EMBL/GenBank/DDBJ whole genome shotgun (WGS) entry which is preliminary data.</text>
</comment>
<sequence length="181" mass="20408">MKKSTVETCFILSISNLKKWGWLPQGGRVQAGGHLNWAKDETRIVLTGVRIDTSVGEAGVVYLDNIFPPTGVKQTQTVKLISTPCNYGGVQYWFVCPCWRGGVEGKYCGRKVSKLYLPLTAYEFGCRHCYNLSYASRNVLRPDRDGHILMNKLMQLTYGKDWINHPDVQDTLKGESSDEKV</sequence>
<dbReference type="AlphaFoldDB" id="A0A0F9BXR9"/>